<accession>A0A840PCI5</accession>
<comment type="caution">
    <text evidence="5">The sequence shown here is derived from an EMBL/GenBank/DDBJ whole genome shotgun (WGS) entry which is preliminary data.</text>
</comment>
<dbReference type="InterPro" id="IPR036390">
    <property type="entry name" value="WH_DNA-bd_sf"/>
</dbReference>
<feature type="domain" description="HTH arsR-type" evidence="4">
    <location>
        <begin position="11"/>
        <end position="104"/>
    </location>
</feature>
<keyword evidence="1" id="KW-0805">Transcription regulation</keyword>
<dbReference type="PANTHER" id="PTHR43132:SF2">
    <property type="entry name" value="ARSENICAL RESISTANCE OPERON REPRESSOR ARSR-RELATED"/>
    <property type="match status" value="1"/>
</dbReference>
<dbReference type="PANTHER" id="PTHR43132">
    <property type="entry name" value="ARSENICAL RESISTANCE OPERON REPRESSOR ARSR-RELATED"/>
    <property type="match status" value="1"/>
</dbReference>
<keyword evidence="6" id="KW-1185">Reference proteome</keyword>
<dbReference type="CDD" id="cd00090">
    <property type="entry name" value="HTH_ARSR"/>
    <property type="match status" value="1"/>
</dbReference>
<proteinExistence type="predicted"/>
<dbReference type="InterPro" id="IPR001845">
    <property type="entry name" value="HTH_ArsR_DNA-bd_dom"/>
</dbReference>
<dbReference type="InterPro" id="IPR011991">
    <property type="entry name" value="ArsR-like_HTH"/>
</dbReference>
<organism evidence="5 6">
    <name type="scientific">Thermocatellispora tengchongensis</name>
    <dbReference type="NCBI Taxonomy" id="1073253"/>
    <lineage>
        <taxon>Bacteria</taxon>
        <taxon>Bacillati</taxon>
        <taxon>Actinomycetota</taxon>
        <taxon>Actinomycetes</taxon>
        <taxon>Streptosporangiales</taxon>
        <taxon>Streptosporangiaceae</taxon>
        <taxon>Thermocatellispora</taxon>
    </lineage>
</organism>
<evidence type="ECO:0000256" key="3">
    <source>
        <dbReference type="ARBA" id="ARBA00023163"/>
    </source>
</evidence>
<keyword evidence="2 5" id="KW-0238">DNA-binding</keyword>
<evidence type="ECO:0000313" key="6">
    <source>
        <dbReference type="Proteomes" id="UP000578449"/>
    </source>
</evidence>
<dbReference type="SUPFAM" id="SSF46785">
    <property type="entry name" value="Winged helix' DNA-binding domain"/>
    <property type="match status" value="1"/>
</dbReference>
<dbReference type="RefSeq" id="WP_185052564.1">
    <property type="nucleotide sequence ID" value="NZ_BAABIX010000002.1"/>
</dbReference>
<sequence>MKRIESVTRPEALQALAHPLRVQILERLREPASAATVARDLRVPRQRVNYHLKELEKARLVRLVGERRSGNFIETLYEPVARTFVVSPRVAWAHPRRAVAMAEQFSLEQLVLLGERLQRDAAVLLDRAAFEGEQIASASVEAEVRFATAQDRAEFMKAYLAALGPLLKKYGTAGGAPYRVLLSVYPDPEGEPRE</sequence>
<dbReference type="InterPro" id="IPR036388">
    <property type="entry name" value="WH-like_DNA-bd_sf"/>
</dbReference>
<evidence type="ECO:0000256" key="2">
    <source>
        <dbReference type="ARBA" id="ARBA00023125"/>
    </source>
</evidence>
<dbReference type="Pfam" id="PF12840">
    <property type="entry name" value="HTH_20"/>
    <property type="match status" value="1"/>
</dbReference>
<reference evidence="5 6" key="1">
    <citation type="submission" date="2020-08" db="EMBL/GenBank/DDBJ databases">
        <title>Genomic Encyclopedia of Type Strains, Phase IV (KMG-IV): sequencing the most valuable type-strain genomes for metagenomic binning, comparative biology and taxonomic classification.</title>
        <authorList>
            <person name="Goeker M."/>
        </authorList>
    </citation>
    <scope>NUCLEOTIDE SEQUENCE [LARGE SCALE GENOMIC DNA]</scope>
    <source>
        <strain evidence="5 6">DSM 45615</strain>
    </source>
</reference>
<gene>
    <name evidence="5" type="ORF">HNP84_005387</name>
</gene>
<evidence type="ECO:0000313" key="5">
    <source>
        <dbReference type="EMBL" id="MBB5135643.1"/>
    </source>
</evidence>
<evidence type="ECO:0000259" key="4">
    <source>
        <dbReference type="SMART" id="SM00418"/>
    </source>
</evidence>
<dbReference type="EMBL" id="JACHGN010000011">
    <property type="protein sequence ID" value="MBB5135643.1"/>
    <property type="molecule type" value="Genomic_DNA"/>
</dbReference>
<dbReference type="InterPro" id="IPR051011">
    <property type="entry name" value="Metal_resp_trans_reg"/>
</dbReference>
<evidence type="ECO:0000256" key="1">
    <source>
        <dbReference type="ARBA" id="ARBA00023015"/>
    </source>
</evidence>
<protein>
    <submittedName>
        <fullName evidence="5">DNA-binding transcriptional ArsR family regulator</fullName>
    </submittedName>
</protein>
<dbReference type="SMART" id="SM00418">
    <property type="entry name" value="HTH_ARSR"/>
    <property type="match status" value="1"/>
</dbReference>
<dbReference type="Gene3D" id="1.10.10.10">
    <property type="entry name" value="Winged helix-like DNA-binding domain superfamily/Winged helix DNA-binding domain"/>
    <property type="match status" value="1"/>
</dbReference>
<dbReference type="GO" id="GO:0003700">
    <property type="term" value="F:DNA-binding transcription factor activity"/>
    <property type="evidence" value="ECO:0007669"/>
    <property type="project" value="InterPro"/>
</dbReference>
<dbReference type="Proteomes" id="UP000578449">
    <property type="component" value="Unassembled WGS sequence"/>
</dbReference>
<dbReference type="GO" id="GO:0003677">
    <property type="term" value="F:DNA binding"/>
    <property type="evidence" value="ECO:0007669"/>
    <property type="project" value="UniProtKB-KW"/>
</dbReference>
<keyword evidence="3" id="KW-0804">Transcription</keyword>
<name>A0A840PCI5_9ACTN</name>
<dbReference type="AlphaFoldDB" id="A0A840PCI5"/>